<proteinExistence type="predicted"/>
<feature type="region of interest" description="Disordered" evidence="1">
    <location>
        <begin position="137"/>
        <end position="156"/>
    </location>
</feature>
<dbReference type="HOGENOM" id="CLU_1687912_0_0_1"/>
<dbReference type="AlphaFoldDB" id="L8WZL2"/>
<protein>
    <submittedName>
        <fullName evidence="2">Uncharacterized protein</fullName>
    </submittedName>
</protein>
<dbReference type="Proteomes" id="UP000011668">
    <property type="component" value="Unassembled WGS sequence"/>
</dbReference>
<evidence type="ECO:0000256" key="1">
    <source>
        <dbReference type="SAM" id="MobiDB-lite"/>
    </source>
</evidence>
<evidence type="ECO:0000313" key="3">
    <source>
        <dbReference type="Proteomes" id="UP000011668"/>
    </source>
</evidence>
<organism evidence="2 3">
    <name type="scientific">Thanatephorus cucumeris (strain AG1-IA)</name>
    <name type="common">Rice sheath blight fungus</name>
    <name type="synonym">Rhizoctonia solani</name>
    <dbReference type="NCBI Taxonomy" id="983506"/>
    <lineage>
        <taxon>Eukaryota</taxon>
        <taxon>Fungi</taxon>
        <taxon>Dikarya</taxon>
        <taxon>Basidiomycota</taxon>
        <taxon>Agaricomycotina</taxon>
        <taxon>Agaricomycetes</taxon>
        <taxon>Cantharellales</taxon>
        <taxon>Ceratobasidiaceae</taxon>
        <taxon>Rhizoctonia</taxon>
        <taxon>Rhizoctonia solani AG-1</taxon>
    </lineage>
</organism>
<comment type="caution">
    <text evidence="2">The sequence shown here is derived from an EMBL/GenBank/DDBJ whole genome shotgun (WGS) entry which is preliminary data.</text>
</comment>
<sequence length="156" mass="17349">MTIVPGRYRIKNHASWTTLDESGGGGGAISGWTQNDGDNHGMSTSGRTALILSGMLLRDHRYLRTELMMGARFPRRRSELAGMLSSTTRDGLSRYTHIRLMQSLKCAGLASFTPEAVTLSILITAMQRMEHQYVKPRKTPNACNEHIPNYLTDGHD</sequence>
<keyword evidence="3" id="KW-1185">Reference proteome</keyword>
<accession>L8WZL2</accession>
<reference evidence="2 3" key="1">
    <citation type="journal article" date="2013" name="Nat. Commun.">
        <title>The evolution and pathogenic mechanisms of the rice sheath blight pathogen.</title>
        <authorList>
            <person name="Zheng A."/>
            <person name="Lin R."/>
            <person name="Xu L."/>
            <person name="Qin P."/>
            <person name="Tang C."/>
            <person name="Ai P."/>
            <person name="Zhang D."/>
            <person name="Liu Y."/>
            <person name="Sun Z."/>
            <person name="Feng H."/>
            <person name="Wang Y."/>
            <person name="Chen Y."/>
            <person name="Liang X."/>
            <person name="Fu R."/>
            <person name="Li Q."/>
            <person name="Zhang J."/>
            <person name="Yu X."/>
            <person name="Xie Z."/>
            <person name="Ding L."/>
            <person name="Guan P."/>
            <person name="Tang J."/>
            <person name="Liang Y."/>
            <person name="Wang S."/>
            <person name="Deng Q."/>
            <person name="Li S."/>
            <person name="Zhu J."/>
            <person name="Wang L."/>
            <person name="Liu H."/>
            <person name="Li P."/>
        </authorList>
    </citation>
    <scope>NUCLEOTIDE SEQUENCE [LARGE SCALE GENOMIC DNA]</scope>
    <source>
        <strain evidence="3">AG-1 IA</strain>
    </source>
</reference>
<evidence type="ECO:0000313" key="2">
    <source>
        <dbReference type="EMBL" id="ELU42218.1"/>
    </source>
</evidence>
<name>L8WZL2_THACA</name>
<dbReference type="EMBL" id="AFRT01000897">
    <property type="protein sequence ID" value="ELU42218.1"/>
    <property type="molecule type" value="Genomic_DNA"/>
</dbReference>
<gene>
    <name evidence="2" type="ORF">AG1IA_03754</name>
</gene>